<name>A0A540KU75_MALBA</name>
<dbReference type="Proteomes" id="UP000315295">
    <property type="component" value="Unassembled WGS sequence"/>
</dbReference>
<proteinExistence type="predicted"/>
<accession>A0A540KU75</accession>
<protein>
    <recommendedName>
        <fullName evidence="4">Mediator of RNA polymerase II transcription subunit 18</fullName>
    </recommendedName>
</protein>
<reference evidence="2 3" key="1">
    <citation type="journal article" date="2019" name="G3 (Bethesda)">
        <title>Sequencing of a Wild Apple (Malus baccata) Genome Unravels the Differences Between Cultivated and Wild Apple Species Regarding Disease Resistance and Cold Tolerance.</title>
        <authorList>
            <person name="Chen X."/>
        </authorList>
    </citation>
    <scope>NUCLEOTIDE SEQUENCE [LARGE SCALE GENOMIC DNA]</scope>
    <source>
        <strain evidence="3">cv. Shandingzi</strain>
        <tissue evidence="2">Leaves</tissue>
    </source>
</reference>
<comment type="caution">
    <text evidence="2">The sequence shown here is derived from an EMBL/GenBank/DDBJ whole genome shotgun (WGS) entry which is preliminary data.</text>
</comment>
<evidence type="ECO:0000313" key="2">
    <source>
        <dbReference type="EMBL" id="TQD77774.1"/>
    </source>
</evidence>
<evidence type="ECO:0008006" key="4">
    <source>
        <dbReference type="Google" id="ProtNLM"/>
    </source>
</evidence>
<gene>
    <name evidence="2" type="ORF">C1H46_036678</name>
</gene>
<keyword evidence="1" id="KW-0472">Membrane</keyword>
<evidence type="ECO:0000313" key="3">
    <source>
        <dbReference type="Proteomes" id="UP000315295"/>
    </source>
</evidence>
<keyword evidence="1" id="KW-1133">Transmembrane helix</keyword>
<keyword evidence="3" id="KW-1185">Reference proteome</keyword>
<dbReference type="AlphaFoldDB" id="A0A540KU75"/>
<evidence type="ECO:0000256" key="1">
    <source>
        <dbReference type="SAM" id="Phobius"/>
    </source>
</evidence>
<dbReference type="PANTHER" id="PTHR33782">
    <property type="entry name" value="OS01G0121600 PROTEIN"/>
    <property type="match status" value="1"/>
</dbReference>
<dbReference type="STRING" id="106549.A0A540KU75"/>
<organism evidence="2 3">
    <name type="scientific">Malus baccata</name>
    <name type="common">Siberian crab apple</name>
    <name type="synonym">Pyrus baccata</name>
    <dbReference type="NCBI Taxonomy" id="106549"/>
    <lineage>
        <taxon>Eukaryota</taxon>
        <taxon>Viridiplantae</taxon>
        <taxon>Streptophyta</taxon>
        <taxon>Embryophyta</taxon>
        <taxon>Tracheophyta</taxon>
        <taxon>Spermatophyta</taxon>
        <taxon>Magnoliopsida</taxon>
        <taxon>eudicotyledons</taxon>
        <taxon>Gunneridae</taxon>
        <taxon>Pentapetalae</taxon>
        <taxon>rosids</taxon>
        <taxon>fabids</taxon>
        <taxon>Rosales</taxon>
        <taxon>Rosaceae</taxon>
        <taxon>Amygdaloideae</taxon>
        <taxon>Maleae</taxon>
        <taxon>Malus</taxon>
    </lineage>
</organism>
<dbReference type="PANTHER" id="PTHR33782:SF5">
    <property type="entry name" value="MEDIATOR OF RNA POLYMERASE II TRANSCRIPTION SUBUNIT"/>
    <property type="match status" value="1"/>
</dbReference>
<feature type="transmembrane region" description="Helical" evidence="1">
    <location>
        <begin position="123"/>
        <end position="147"/>
    </location>
</feature>
<keyword evidence="1" id="KW-0812">Transmembrane</keyword>
<sequence length="156" mass="17813">MVATSLISSSSSSSYSNVFSFHPISGTTRNPNRNVSSTRVFASSRKGADHADKYYQNYSSRLVDENMIVLRKRVHEMKMVERNYEPPSDWMDWEKPYYTTYDSFICQVMGLLQSQLMNTRPSFALAFLALIVLSVPTSTFTVFFHFLELAKGVGLH</sequence>
<dbReference type="EMBL" id="VIEB01000943">
    <property type="protein sequence ID" value="TQD77774.1"/>
    <property type="molecule type" value="Genomic_DNA"/>
</dbReference>